<reference evidence="7 8" key="1">
    <citation type="submission" date="2019-03" db="EMBL/GenBank/DDBJ databases">
        <title>Genomic Encyclopedia of Type Strains, Phase IV (KMG-IV): sequencing the most valuable type-strain genomes for metagenomic binning, comparative biology and taxonomic classification.</title>
        <authorList>
            <person name="Goeker M."/>
        </authorList>
    </citation>
    <scope>NUCLEOTIDE SEQUENCE [LARGE SCALE GENOMIC DNA]</scope>
    <source>
        <strain evidence="7 8">DSM 100451</strain>
    </source>
</reference>
<dbReference type="Pfam" id="PF12464">
    <property type="entry name" value="Mac"/>
    <property type="match status" value="1"/>
</dbReference>
<dbReference type="CDD" id="cd03357">
    <property type="entry name" value="LbH_MAT_GAT"/>
    <property type="match status" value="1"/>
</dbReference>
<dbReference type="Proteomes" id="UP000295184">
    <property type="component" value="Unassembled WGS sequence"/>
</dbReference>
<dbReference type="EMBL" id="SLUM01000028">
    <property type="protein sequence ID" value="TCL53703.1"/>
    <property type="molecule type" value="Genomic_DNA"/>
</dbReference>
<dbReference type="EC" id="2.3.1.-" evidence="5"/>
<dbReference type="Gene3D" id="2.160.10.10">
    <property type="entry name" value="Hexapeptide repeat proteins"/>
    <property type="match status" value="1"/>
</dbReference>
<keyword evidence="3" id="KW-0677">Repeat</keyword>
<name>A0A4R1QLB7_9FIRM</name>
<evidence type="ECO:0000256" key="5">
    <source>
        <dbReference type="RuleBase" id="RU367021"/>
    </source>
</evidence>
<dbReference type="SMART" id="SM01266">
    <property type="entry name" value="Mac"/>
    <property type="match status" value="1"/>
</dbReference>
<dbReference type="PANTHER" id="PTHR43017:SF1">
    <property type="entry name" value="ACETYLTRANSFERASE YJL218W-RELATED"/>
    <property type="match status" value="1"/>
</dbReference>
<dbReference type="SUPFAM" id="SSF51161">
    <property type="entry name" value="Trimeric LpxA-like enzymes"/>
    <property type="match status" value="1"/>
</dbReference>
<dbReference type="InterPro" id="IPR024688">
    <property type="entry name" value="Mac_dom"/>
</dbReference>
<evidence type="ECO:0000256" key="3">
    <source>
        <dbReference type="ARBA" id="ARBA00022737"/>
    </source>
</evidence>
<dbReference type="RefSeq" id="WP_058963867.1">
    <property type="nucleotide sequence ID" value="NZ_CABKVM010000015.1"/>
</dbReference>
<dbReference type="InterPro" id="IPR011004">
    <property type="entry name" value="Trimer_LpxA-like_sf"/>
</dbReference>
<dbReference type="AlphaFoldDB" id="A0A4R1QLB7"/>
<evidence type="ECO:0000256" key="1">
    <source>
        <dbReference type="ARBA" id="ARBA00007274"/>
    </source>
</evidence>
<accession>A0A4R1QLB7</accession>
<keyword evidence="2 5" id="KW-0808">Transferase</keyword>
<dbReference type="Pfam" id="PF00132">
    <property type="entry name" value="Hexapep"/>
    <property type="match status" value="1"/>
</dbReference>
<comment type="caution">
    <text evidence="7">The sequence shown here is derived from an EMBL/GenBank/DDBJ whole genome shotgun (WGS) entry which is preliminary data.</text>
</comment>
<evidence type="ECO:0000259" key="6">
    <source>
        <dbReference type="SMART" id="SM01266"/>
    </source>
</evidence>
<protein>
    <recommendedName>
        <fullName evidence="5">Acetyltransferase</fullName>
        <ecNumber evidence="5">2.3.1.-</ecNumber>
    </recommendedName>
</protein>
<feature type="domain" description="Maltose/galactoside acetyltransferase" evidence="6">
    <location>
        <begin position="5"/>
        <end position="59"/>
    </location>
</feature>
<sequence>MAELEPRMHTGELYSCNSPELFREQMECRALIHQYNQLDPRDMEGHQALLPRIFAEVGENCFFEPPFNANWGRYTHLGNNVYANFNLTLVDDTHVYLGDNVMIGPNVTISTAAHPIHPGLRRLAAQYNKPVTVEKNVWIGAGCILLPGVTIGENSVIGAGSVVSRDIPANVVAFGTPCRVVRPIDEKDLTTYDHGKPIDFSQWENL</sequence>
<evidence type="ECO:0000313" key="7">
    <source>
        <dbReference type="EMBL" id="TCL53703.1"/>
    </source>
</evidence>
<evidence type="ECO:0000313" key="8">
    <source>
        <dbReference type="Proteomes" id="UP000295184"/>
    </source>
</evidence>
<dbReference type="PANTHER" id="PTHR43017">
    <property type="entry name" value="GALACTOSIDE O-ACETYLTRANSFERASE"/>
    <property type="match status" value="1"/>
</dbReference>
<keyword evidence="4 5" id="KW-0012">Acyltransferase</keyword>
<dbReference type="FunFam" id="2.160.10.10:FF:000025">
    <property type="entry name" value="Hexapeptide-repeat containing-acetyltransferase"/>
    <property type="match status" value="1"/>
</dbReference>
<evidence type="ECO:0000256" key="2">
    <source>
        <dbReference type="ARBA" id="ARBA00022679"/>
    </source>
</evidence>
<dbReference type="GO" id="GO:0008870">
    <property type="term" value="F:galactoside O-acetyltransferase activity"/>
    <property type="evidence" value="ECO:0007669"/>
    <property type="project" value="TreeGrafter"/>
</dbReference>
<proteinExistence type="inferred from homology"/>
<evidence type="ECO:0000256" key="4">
    <source>
        <dbReference type="ARBA" id="ARBA00023315"/>
    </source>
</evidence>
<dbReference type="InterPro" id="IPR039369">
    <property type="entry name" value="LacA-like"/>
</dbReference>
<comment type="similarity">
    <text evidence="1 5">Belongs to the transferase hexapeptide repeat family.</text>
</comment>
<dbReference type="STRING" id="1650663.GCA_001486665_01425"/>
<organism evidence="7 8">
    <name type="scientific">Allofournierella massiliensis</name>
    <dbReference type="NCBI Taxonomy" id="1650663"/>
    <lineage>
        <taxon>Bacteria</taxon>
        <taxon>Bacillati</taxon>
        <taxon>Bacillota</taxon>
        <taxon>Clostridia</taxon>
        <taxon>Eubacteriales</taxon>
        <taxon>Oscillospiraceae</taxon>
        <taxon>Allofournierella</taxon>
    </lineage>
</organism>
<gene>
    <name evidence="7" type="ORF">EDD77_12825</name>
</gene>
<dbReference type="InterPro" id="IPR001451">
    <property type="entry name" value="Hexapep"/>
</dbReference>
<dbReference type="GeneID" id="97381711"/>